<dbReference type="RefSeq" id="WP_307407596.1">
    <property type="nucleotide sequence ID" value="NZ_JAUSTW010000003.1"/>
</dbReference>
<protein>
    <submittedName>
        <fullName evidence="3">Glycosyltransferase involved in cell wall biosynthesis</fullName>
    </submittedName>
</protein>
<dbReference type="Proteomes" id="UP001224122">
    <property type="component" value="Unassembled WGS sequence"/>
</dbReference>
<comment type="similarity">
    <text evidence="1">Belongs to the glycosyltransferase 2 family.</text>
</comment>
<dbReference type="InterPro" id="IPR001173">
    <property type="entry name" value="Glyco_trans_2-like"/>
</dbReference>
<evidence type="ECO:0000259" key="2">
    <source>
        <dbReference type="Pfam" id="PF00535"/>
    </source>
</evidence>
<sequence length="235" mass="26422">MMLSVCMATYNGAGFVVRQLDTVLKQLGPDDEVIVVDDRSKDNTVQLIKDTYGSRVQVTVNEQNLGAIKSFEKAISLAKGDILFLCDQDDLWEDDKVKTVLTAFEEHNAVLVVHDAYVVDGNLKIINPSWNDYNHNNINQGIFGNILKNAYTGAFMAFKKELVPLILPFPGSIEMHDQWIALVCMMKKKKIVFINQPLMKYVRHGGNVTGMKKRSLATQLKGRLRTISAITGFKR</sequence>
<dbReference type="PANTHER" id="PTHR22916">
    <property type="entry name" value="GLYCOSYLTRANSFERASE"/>
    <property type="match status" value="1"/>
</dbReference>
<comment type="caution">
    <text evidence="3">The sequence shown here is derived from an EMBL/GenBank/DDBJ whole genome shotgun (WGS) entry which is preliminary data.</text>
</comment>
<evidence type="ECO:0000313" key="3">
    <source>
        <dbReference type="EMBL" id="MDQ0199070.1"/>
    </source>
</evidence>
<evidence type="ECO:0000313" key="4">
    <source>
        <dbReference type="Proteomes" id="UP001224122"/>
    </source>
</evidence>
<dbReference type="PANTHER" id="PTHR22916:SF3">
    <property type="entry name" value="UDP-GLCNAC:BETAGAL BETA-1,3-N-ACETYLGLUCOSAMINYLTRANSFERASE-LIKE PROTEIN 1"/>
    <property type="match status" value="1"/>
</dbReference>
<dbReference type="InterPro" id="IPR029044">
    <property type="entry name" value="Nucleotide-diphossugar_trans"/>
</dbReference>
<evidence type="ECO:0000256" key="1">
    <source>
        <dbReference type="ARBA" id="ARBA00006739"/>
    </source>
</evidence>
<name>A0ABT9XU49_9BACI</name>
<accession>A0ABT9XU49</accession>
<dbReference type="EMBL" id="JAUSTW010000003">
    <property type="protein sequence ID" value="MDQ0199070.1"/>
    <property type="molecule type" value="Genomic_DNA"/>
</dbReference>
<dbReference type="Pfam" id="PF00535">
    <property type="entry name" value="Glycos_transf_2"/>
    <property type="match status" value="1"/>
</dbReference>
<feature type="domain" description="Glycosyltransferase 2-like" evidence="2">
    <location>
        <begin position="4"/>
        <end position="162"/>
    </location>
</feature>
<dbReference type="Gene3D" id="3.90.550.10">
    <property type="entry name" value="Spore Coat Polysaccharide Biosynthesis Protein SpsA, Chain A"/>
    <property type="match status" value="1"/>
</dbReference>
<reference evidence="3 4" key="1">
    <citation type="submission" date="2023-07" db="EMBL/GenBank/DDBJ databases">
        <title>Genomic Encyclopedia of Type Strains, Phase IV (KMG-IV): sequencing the most valuable type-strain genomes for metagenomic binning, comparative biology and taxonomic classification.</title>
        <authorList>
            <person name="Goeker M."/>
        </authorList>
    </citation>
    <scope>NUCLEOTIDE SEQUENCE [LARGE SCALE GENOMIC DNA]</scope>
    <source>
        <strain evidence="3 4">DSM 27594</strain>
    </source>
</reference>
<proteinExistence type="inferred from homology"/>
<gene>
    <name evidence="3" type="ORF">J2S10_002228</name>
</gene>
<keyword evidence="4" id="KW-1185">Reference proteome</keyword>
<dbReference type="SUPFAM" id="SSF53448">
    <property type="entry name" value="Nucleotide-diphospho-sugar transferases"/>
    <property type="match status" value="1"/>
</dbReference>
<dbReference type="CDD" id="cd04196">
    <property type="entry name" value="GT_2_like_d"/>
    <property type="match status" value="1"/>
</dbReference>
<organism evidence="3 4">
    <name type="scientific">Neobacillus ginsengisoli</name>
    <dbReference type="NCBI Taxonomy" id="904295"/>
    <lineage>
        <taxon>Bacteria</taxon>
        <taxon>Bacillati</taxon>
        <taxon>Bacillota</taxon>
        <taxon>Bacilli</taxon>
        <taxon>Bacillales</taxon>
        <taxon>Bacillaceae</taxon>
        <taxon>Neobacillus</taxon>
    </lineage>
</organism>